<dbReference type="Gene3D" id="3.30.70.20">
    <property type="match status" value="1"/>
</dbReference>
<comment type="caution">
    <text evidence="2">The sequence shown here is derived from an EMBL/GenBank/DDBJ whole genome shotgun (WGS) entry which is preliminary data.</text>
</comment>
<dbReference type="PANTHER" id="PTHR43193:SF2">
    <property type="entry name" value="POLYFERREDOXIN PROTEIN FWDF"/>
    <property type="match status" value="1"/>
</dbReference>
<proteinExistence type="predicted"/>
<dbReference type="EMBL" id="WCUV01000019">
    <property type="protein sequence ID" value="KAB4087230.1"/>
    <property type="molecule type" value="Genomic_DNA"/>
</dbReference>
<dbReference type="PANTHER" id="PTHR43193">
    <property type="match status" value="1"/>
</dbReference>
<dbReference type="InterPro" id="IPR052977">
    <property type="entry name" value="Polyferredoxin-like_ET"/>
</dbReference>
<dbReference type="AlphaFoldDB" id="A0A7J5GD99"/>
<evidence type="ECO:0000259" key="1">
    <source>
        <dbReference type="PROSITE" id="PS51379"/>
    </source>
</evidence>
<gene>
    <name evidence="2" type="ORF">GAQ56_20180</name>
</gene>
<dbReference type="InterPro" id="IPR007525">
    <property type="entry name" value="FrhB_FdhB_C"/>
</dbReference>
<evidence type="ECO:0000313" key="3">
    <source>
        <dbReference type="Proteomes" id="UP000432488"/>
    </source>
</evidence>
<feature type="domain" description="4Fe-4S ferredoxin-type" evidence="1">
    <location>
        <begin position="1"/>
        <end position="30"/>
    </location>
</feature>
<dbReference type="SUPFAM" id="SSF54862">
    <property type="entry name" value="4Fe-4S ferredoxins"/>
    <property type="match status" value="1"/>
</dbReference>
<accession>A0A7J5GD99</accession>
<sequence>MISITDKAKCSGCTACFSICGKSAITMKPDVMGFMYPVVDMDKCVNCGLCEKVCAFSDNYKTPDNFDKPKPFAARQLNIQEIEKSRSGGVFAALSDWVLDEGGVVYGAGFDKSFRVLHKRADTKDGRDEFRGSKYVQSYMGDIFCQVAKDLKNGLKVLFSGTPCQTAGLLSFIALKRINGVNLFVCDIVCHGVPGPNIWDDYLKYIEKKKKKKITGVNFRDKLRFGWRSHRESFQLDNTYVYIPAYTFYQHIMFRHSCGECHYTNLRRTADITLADFWGWEKIDNEINKDDKGVSLILVNTLKGEKLFSEIKDKLWLISTTIDKCIQPNLQHPSTVHPLRMKFEETYSRLGFEKTMRKYGLMGWRFYLKRELHYMNGVLRRMSHRIWRLIGD</sequence>
<evidence type="ECO:0000313" key="2">
    <source>
        <dbReference type="EMBL" id="KAB4087230.1"/>
    </source>
</evidence>
<protein>
    <submittedName>
        <fullName evidence="2">4Fe-4S dicluster domain-containing protein</fullName>
    </submittedName>
</protein>
<reference evidence="2 3" key="1">
    <citation type="journal article" date="2019" name="Nat. Med.">
        <title>A library of human gut bacterial isolates paired with longitudinal multiomics data enables mechanistic microbiome research.</title>
        <authorList>
            <person name="Poyet M."/>
            <person name="Groussin M."/>
            <person name="Gibbons S.M."/>
            <person name="Avila-Pacheco J."/>
            <person name="Jiang X."/>
            <person name="Kearney S.M."/>
            <person name="Perrotta A.R."/>
            <person name="Berdy B."/>
            <person name="Zhao S."/>
            <person name="Lieberman T.D."/>
            <person name="Swanson P.K."/>
            <person name="Smith M."/>
            <person name="Roesemann S."/>
            <person name="Alexander J.E."/>
            <person name="Rich S.A."/>
            <person name="Livny J."/>
            <person name="Vlamakis H."/>
            <person name="Clish C."/>
            <person name="Bullock K."/>
            <person name="Deik A."/>
            <person name="Scott J."/>
            <person name="Pierce K.A."/>
            <person name="Xavier R.J."/>
            <person name="Alm E.J."/>
        </authorList>
    </citation>
    <scope>NUCLEOTIDE SEQUENCE [LARGE SCALE GENOMIC DNA]</scope>
    <source>
        <strain evidence="2 3">BIOML-A42</strain>
    </source>
</reference>
<name>A0A7J5GD99_BACUN</name>
<dbReference type="InterPro" id="IPR017896">
    <property type="entry name" value="4Fe4S_Fe-S-bd"/>
</dbReference>
<dbReference type="Pfam" id="PF12838">
    <property type="entry name" value="Fer4_7"/>
    <property type="match status" value="1"/>
</dbReference>
<organism evidence="2 3">
    <name type="scientific">Bacteroides uniformis</name>
    <dbReference type="NCBI Taxonomy" id="820"/>
    <lineage>
        <taxon>Bacteria</taxon>
        <taxon>Pseudomonadati</taxon>
        <taxon>Bacteroidota</taxon>
        <taxon>Bacteroidia</taxon>
        <taxon>Bacteroidales</taxon>
        <taxon>Bacteroidaceae</taxon>
        <taxon>Bacteroides</taxon>
    </lineage>
</organism>
<feature type="domain" description="4Fe-4S ferredoxin-type" evidence="1">
    <location>
        <begin position="35"/>
        <end position="65"/>
    </location>
</feature>
<dbReference type="RefSeq" id="WP_151852699.1">
    <property type="nucleotide sequence ID" value="NZ_CP103250.1"/>
</dbReference>
<dbReference type="Pfam" id="PF04432">
    <property type="entry name" value="FrhB_FdhB_C"/>
    <property type="match status" value="1"/>
</dbReference>
<dbReference type="Proteomes" id="UP000432488">
    <property type="component" value="Unassembled WGS sequence"/>
</dbReference>
<dbReference type="PROSITE" id="PS51379">
    <property type="entry name" value="4FE4S_FER_2"/>
    <property type="match status" value="2"/>
</dbReference>